<evidence type="ECO:0000256" key="3">
    <source>
        <dbReference type="ARBA" id="ARBA00023027"/>
    </source>
</evidence>
<evidence type="ECO:0000259" key="6">
    <source>
        <dbReference type="Pfam" id="PF02826"/>
    </source>
</evidence>
<dbReference type="PANTHER" id="PTHR42789:SF1">
    <property type="entry name" value="D-ISOMER SPECIFIC 2-HYDROXYACID DEHYDROGENASE FAMILY PROTEIN (AFU_ORTHOLOGUE AFUA_6G10090)"/>
    <property type="match status" value="1"/>
</dbReference>
<sequence length="323" mass="33323">MRIAVLDDYQSAFDQLAAARRLRGDDAVAGHEVVTFTDSVTGSALVERLSGFDAVVLLQQRTPFPRSVVEGLDTLRLVSQTGRNTGHLDLEAFAECGITVCAGGAGSAATTAELTWGLVLASLRHLPEEVARLRAGQWQGSVGTSVEGKTLGVWAYGRIGSRVAEVGRAFGMDVVCWGRAGSLARAADAGFAVAGSKEEFFSSADVLTLHLPLNDGTSGIVTAGDLALMKPSALLVNTSRAGIVEPGALAAAVSAGRPGRAAVDVFEDEPVLGAADPLIGLPGITATPHLGYVEWDVLESLYSAAVDQVLAFAAGTPINLATP</sequence>
<organism evidence="7 8">
    <name type="scientific">Pedococcus aerophilus</name>
    <dbReference type="NCBI Taxonomy" id="436356"/>
    <lineage>
        <taxon>Bacteria</taxon>
        <taxon>Bacillati</taxon>
        <taxon>Actinomycetota</taxon>
        <taxon>Actinomycetes</taxon>
        <taxon>Micrococcales</taxon>
        <taxon>Intrasporangiaceae</taxon>
        <taxon>Pedococcus</taxon>
    </lineage>
</organism>
<feature type="domain" description="D-isomer specific 2-hydroxyacid dehydrogenase catalytic" evidence="5">
    <location>
        <begin position="29"/>
        <end position="316"/>
    </location>
</feature>
<evidence type="ECO:0000256" key="4">
    <source>
        <dbReference type="RuleBase" id="RU003719"/>
    </source>
</evidence>
<dbReference type="InterPro" id="IPR006139">
    <property type="entry name" value="D-isomer_2_OHA_DH_cat_dom"/>
</dbReference>
<dbReference type="InterPro" id="IPR036291">
    <property type="entry name" value="NAD(P)-bd_dom_sf"/>
</dbReference>
<dbReference type="InterPro" id="IPR050857">
    <property type="entry name" value="D-2-hydroxyacid_DH"/>
</dbReference>
<dbReference type="InterPro" id="IPR006140">
    <property type="entry name" value="D-isomer_DH_NAD-bd"/>
</dbReference>
<dbReference type="Gene3D" id="3.40.50.720">
    <property type="entry name" value="NAD(P)-binding Rossmann-like Domain"/>
    <property type="match status" value="2"/>
</dbReference>
<dbReference type="RefSeq" id="WP_344192834.1">
    <property type="nucleotide sequence ID" value="NZ_BAAARN010000001.1"/>
</dbReference>
<evidence type="ECO:0000313" key="7">
    <source>
        <dbReference type="EMBL" id="GAA2736294.1"/>
    </source>
</evidence>
<comment type="caution">
    <text evidence="7">The sequence shown here is derived from an EMBL/GenBank/DDBJ whole genome shotgun (WGS) entry which is preliminary data.</text>
</comment>
<name>A0ABP6H588_9MICO</name>
<keyword evidence="8" id="KW-1185">Reference proteome</keyword>
<dbReference type="EMBL" id="BAAARN010000001">
    <property type="protein sequence ID" value="GAA2736294.1"/>
    <property type="molecule type" value="Genomic_DNA"/>
</dbReference>
<evidence type="ECO:0000256" key="2">
    <source>
        <dbReference type="ARBA" id="ARBA00023002"/>
    </source>
</evidence>
<dbReference type="SUPFAM" id="SSF52283">
    <property type="entry name" value="Formate/glycerate dehydrogenase catalytic domain-like"/>
    <property type="match status" value="1"/>
</dbReference>
<dbReference type="Pfam" id="PF00389">
    <property type="entry name" value="2-Hacid_dh"/>
    <property type="match status" value="1"/>
</dbReference>
<comment type="similarity">
    <text evidence="1 4">Belongs to the D-isomer specific 2-hydroxyacid dehydrogenase family.</text>
</comment>
<evidence type="ECO:0000313" key="8">
    <source>
        <dbReference type="Proteomes" id="UP001501326"/>
    </source>
</evidence>
<reference evidence="8" key="1">
    <citation type="journal article" date="2019" name="Int. J. Syst. Evol. Microbiol.">
        <title>The Global Catalogue of Microorganisms (GCM) 10K type strain sequencing project: providing services to taxonomists for standard genome sequencing and annotation.</title>
        <authorList>
            <consortium name="The Broad Institute Genomics Platform"/>
            <consortium name="The Broad Institute Genome Sequencing Center for Infectious Disease"/>
            <person name="Wu L."/>
            <person name="Ma J."/>
        </authorList>
    </citation>
    <scope>NUCLEOTIDE SEQUENCE [LARGE SCALE GENOMIC DNA]</scope>
    <source>
        <strain evidence="8">JCM 16378</strain>
    </source>
</reference>
<dbReference type="Pfam" id="PF02826">
    <property type="entry name" value="2-Hacid_dh_C"/>
    <property type="match status" value="1"/>
</dbReference>
<feature type="domain" description="D-isomer specific 2-hydroxyacid dehydrogenase NAD-binding" evidence="6">
    <location>
        <begin position="117"/>
        <end position="291"/>
    </location>
</feature>
<keyword evidence="3" id="KW-0520">NAD</keyword>
<dbReference type="Proteomes" id="UP001501326">
    <property type="component" value="Unassembled WGS sequence"/>
</dbReference>
<keyword evidence="2 4" id="KW-0560">Oxidoreductase</keyword>
<protein>
    <submittedName>
        <fullName evidence="7">D-2-hydroxyacid dehydrogenase family protein</fullName>
    </submittedName>
</protein>
<accession>A0ABP6H588</accession>
<evidence type="ECO:0000256" key="1">
    <source>
        <dbReference type="ARBA" id="ARBA00005854"/>
    </source>
</evidence>
<proteinExistence type="inferred from homology"/>
<dbReference type="CDD" id="cd12169">
    <property type="entry name" value="PGDH_like_1"/>
    <property type="match status" value="1"/>
</dbReference>
<evidence type="ECO:0000259" key="5">
    <source>
        <dbReference type="Pfam" id="PF00389"/>
    </source>
</evidence>
<dbReference type="PANTHER" id="PTHR42789">
    <property type="entry name" value="D-ISOMER SPECIFIC 2-HYDROXYACID DEHYDROGENASE FAMILY PROTEIN (AFU_ORTHOLOGUE AFUA_6G10090)"/>
    <property type="match status" value="1"/>
</dbReference>
<dbReference type="SUPFAM" id="SSF51735">
    <property type="entry name" value="NAD(P)-binding Rossmann-fold domains"/>
    <property type="match status" value="1"/>
</dbReference>
<gene>
    <name evidence="7" type="ORF">GCM10009867_20680</name>
</gene>